<comment type="caution">
    <text evidence="1">The sequence shown here is derived from an EMBL/GenBank/DDBJ whole genome shotgun (WGS) entry which is preliminary data.</text>
</comment>
<evidence type="ECO:0000313" key="1">
    <source>
        <dbReference type="EMBL" id="KAI4821583.1"/>
    </source>
</evidence>
<organism evidence="1 2">
    <name type="scientific">Chaenocephalus aceratus</name>
    <name type="common">Blackfin icefish</name>
    <name type="synonym">Chaenichthys aceratus</name>
    <dbReference type="NCBI Taxonomy" id="36190"/>
    <lineage>
        <taxon>Eukaryota</taxon>
        <taxon>Metazoa</taxon>
        <taxon>Chordata</taxon>
        <taxon>Craniata</taxon>
        <taxon>Vertebrata</taxon>
        <taxon>Euteleostomi</taxon>
        <taxon>Actinopterygii</taxon>
        <taxon>Neopterygii</taxon>
        <taxon>Teleostei</taxon>
        <taxon>Neoteleostei</taxon>
        <taxon>Acanthomorphata</taxon>
        <taxon>Eupercaria</taxon>
        <taxon>Perciformes</taxon>
        <taxon>Notothenioidei</taxon>
        <taxon>Channichthyidae</taxon>
        <taxon>Chaenocephalus</taxon>
    </lineage>
</organism>
<proteinExistence type="predicted"/>
<protein>
    <submittedName>
        <fullName evidence="1">Uncharacterized protein</fullName>
    </submittedName>
</protein>
<name>A0ACB9X5I7_CHAAC</name>
<feature type="non-terminal residue" evidence="1">
    <location>
        <position position="92"/>
    </location>
</feature>
<accession>A0ACB9X5I7</accession>
<reference evidence="1" key="1">
    <citation type="submission" date="2022-05" db="EMBL/GenBank/DDBJ databases">
        <title>Chromosome-level genome of Chaenocephalus aceratus.</title>
        <authorList>
            <person name="Park H."/>
        </authorList>
    </citation>
    <scope>NUCLEOTIDE SEQUENCE</scope>
    <source>
        <strain evidence="1">KU_202001</strain>
    </source>
</reference>
<dbReference type="EMBL" id="CM043792">
    <property type="protein sequence ID" value="KAI4821583.1"/>
    <property type="molecule type" value="Genomic_DNA"/>
</dbReference>
<evidence type="ECO:0000313" key="2">
    <source>
        <dbReference type="Proteomes" id="UP001057452"/>
    </source>
</evidence>
<keyword evidence="2" id="KW-1185">Reference proteome</keyword>
<dbReference type="Proteomes" id="UP001057452">
    <property type="component" value="Chromosome 8"/>
</dbReference>
<feature type="non-terminal residue" evidence="1">
    <location>
        <position position="1"/>
    </location>
</feature>
<gene>
    <name evidence="1" type="ORF">KUCAC02_007182</name>
</gene>
<sequence>ERHALRLNHYVDEPSDKPPADGACRIVTPAWVCSRETCPLDASTTASGELSAELNVRFATVLGAEPKRSVFSPLFSSVLRLRGASSPCTALI</sequence>